<evidence type="ECO:0000256" key="1">
    <source>
        <dbReference type="SAM" id="MobiDB-lite"/>
    </source>
</evidence>
<organism evidence="2 3">
    <name type="scientific">Fasciola gigantica</name>
    <name type="common">Giant liver fluke</name>
    <dbReference type="NCBI Taxonomy" id="46835"/>
    <lineage>
        <taxon>Eukaryota</taxon>
        <taxon>Metazoa</taxon>
        <taxon>Spiralia</taxon>
        <taxon>Lophotrochozoa</taxon>
        <taxon>Platyhelminthes</taxon>
        <taxon>Trematoda</taxon>
        <taxon>Digenea</taxon>
        <taxon>Plagiorchiida</taxon>
        <taxon>Echinostomata</taxon>
        <taxon>Echinostomatoidea</taxon>
        <taxon>Fasciolidae</taxon>
        <taxon>Fasciola</taxon>
    </lineage>
</organism>
<sequence length="177" mass="19346">MQELTSVPRLFSSFCCVPSRSSPSLTLTLPKWTRSGDAPQLEVTDETQNATLKRMPAMESIDEPTTEVVGPSVEDQAQVSGKPISYHNERDQEMRRPDDTIPGVPQAGDLTLDLIKEYLNGDNVVTVKAFECSTEKHTSVEGGPIVTTLHETEKIDGKVMKDDVVKFASDGKNAAPI</sequence>
<comment type="caution">
    <text evidence="2">The sequence shown here is derived from an EMBL/GenBank/DDBJ whole genome shotgun (WGS) entry which is preliminary data.</text>
</comment>
<dbReference type="STRING" id="46835.A0A504YSY7"/>
<evidence type="ECO:0000313" key="3">
    <source>
        <dbReference type="Proteomes" id="UP000316759"/>
    </source>
</evidence>
<keyword evidence="3" id="KW-1185">Reference proteome</keyword>
<gene>
    <name evidence="2" type="ORF">FGIG_11986</name>
</gene>
<dbReference type="AlphaFoldDB" id="A0A504YSY7"/>
<proteinExistence type="predicted"/>
<dbReference type="EMBL" id="SUNJ01005809">
    <property type="protein sequence ID" value="TPP63331.1"/>
    <property type="molecule type" value="Genomic_DNA"/>
</dbReference>
<name>A0A504YSY7_FASGI</name>
<dbReference type="OrthoDB" id="6278177at2759"/>
<protein>
    <submittedName>
        <fullName evidence="2">Uncharacterized protein</fullName>
    </submittedName>
</protein>
<dbReference type="Proteomes" id="UP000316759">
    <property type="component" value="Unassembled WGS sequence"/>
</dbReference>
<evidence type="ECO:0000313" key="2">
    <source>
        <dbReference type="EMBL" id="TPP63331.1"/>
    </source>
</evidence>
<reference evidence="2 3" key="1">
    <citation type="submission" date="2019-04" db="EMBL/GenBank/DDBJ databases">
        <title>Annotation for the trematode Fasciola gigantica.</title>
        <authorList>
            <person name="Choi Y.-J."/>
        </authorList>
    </citation>
    <scope>NUCLEOTIDE SEQUENCE [LARGE SCALE GENOMIC DNA]</scope>
    <source>
        <strain evidence="2">Uganda_cow_1</strain>
    </source>
</reference>
<accession>A0A504YSY7</accession>
<feature type="region of interest" description="Disordered" evidence="1">
    <location>
        <begin position="55"/>
        <end position="104"/>
    </location>
</feature>
<feature type="compositionally biased region" description="Basic and acidic residues" evidence="1">
    <location>
        <begin position="87"/>
        <end position="99"/>
    </location>
</feature>